<dbReference type="AlphaFoldDB" id="A0A518FRW2"/>
<dbReference type="Proteomes" id="UP000320839">
    <property type="component" value="Chromosome"/>
</dbReference>
<reference evidence="1 2" key="1">
    <citation type="submission" date="2019-02" db="EMBL/GenBank/DDBJ databases">
        <title>Deep-cultivation of Planctomycetes and their phenomic and genomic characterization uncovers novel biology.</title>
        <authorList>
            <person name="Wiegand S."/>
            <person name="Jogler M."/>
            <person name="Boedeker C."/>
            <person name="Pinto D."/>
            <person name="Vollmers J."/>
            <person name="Rivas-Marin E."/>
            <person name="Kohn T."/>
            <person name="Peeters S.H."/>
            <person name="Heuer A."/>
            <person name="Rast P."/>
            <person name="Oberbeckmann S."/>
            <person name="Bunk B."/>
            <person name="Jeske O."/>
            <person name="Meyerdierks A."/>
            <person name="Storesund J.E."/>
            <person name="Kallscheuer N."/>
            <person name="Luecker S."/>
            <person name="Lage O.M."/>
            <person name="Pohl T."/>
            <person name="Merkel B.J."/>
            <person name="Hornburger P."/>
            <person name="Mueller R.-W."/>
            <person name="Bruemmer F."/>
            <person name="Labrenz M."/>
            <person name="Spormann A.M."/>
            <person name="Op den Camp H."/>
            <person name="Overmann J."/>
            <person name="Amann R."/>
            <person name="Jetten M.S.M."/>
            <person name="Mascher T."/>
            <person name="Medema M.H."/>
            <person name="Devos D.P."/>
            <person name="Kaster A.-K."/>
            <person name="Ovreas L."/>
            <person name="Rohde M."/>
            <person name="Galperin M.Y."/>
            <person name="Jogler C."/>
        </authorList>
    </citation>
    <scope>NUCLEOTIDE SEQUENCE [LARGE SCALE GENOMIC DNA]</scope>
    <source>
        <strain evidence="1 2">Pan153</strain>
    </source>
</reference>
<organism evidence="1 2">
    <name type="scientific">Gimesia panareensis</name>
    <dbReference type="NCBI Taxonomy" id="2527978"/>
    <lineage>
        <taxon>Bacteria</taxon>
        <taxon>Pseudomonadati</taxon>
        <taxon>Planctomycetota</taxon>
        <taxon>Planctomycetia</taxon>
        <taxon>Planctomycetales</taxon>
        <taxon>Planctomycetaceae</taxon>
        <taxon>Gimesia</taxon>
    </lineage>
</organism>
<gene>
    <name evidence="1" type="ORF">Pan153_37590</name>
</gene>
<name>A0A518FRW2_9PLAN</name>
<protein>
    <submittedName>
        <fullName evidence="1">Uncharacterized protein</fullName>
    </submittedName>
</protein>
<dbReference type="EMBL" id="CP036317">
    <property type="protein sequence ID" value="QDV19096.1"/>
    <property type="molecule type" value="Genomic_DNA"/>
</dbReference>
<dbReference type="OrthoDB" id="8453610at2"/>
<evidence type="ECO:0000313" key="2">
    <source>
        <dbReference type="Proteomes" id="UP000320839"/>
    </source>
</evidence>
<dbReference type="RefSeq" id="WP_145457168.1">
    <property type="nucleotide sequence ID" value="NZ_CP036317.1"/>
</dbReference>
<sequence length="83" mass="9675">MPNGRPGDHPAVDILVHGISSGFPDDIFETVRDLAQHPKYPLISERVDELLWKYWPSWRNANPDLDEVRRQLQALREELEQAE</sequence>
<proteinExistence type="predicted"/>
<accession>A0A518FRW2</accession>
<evidence type="ECO:0000313" key="1">
    <source>
        <dbReference type="EMBL" id="QDV19096.1"/>
    </source>
</evidence>